<gene>
    <name evidence="2" type="ORF">GR170_12090</name>
</gene>
<dbReference type="GO" id="GO:0016491">
    <property type="term" value="F:oxidoreductase activity"/>
    <property type="evidence" value="ECO:0007669"/>
    <property type="project" value="InterPro"/>
</dbReference>
<comment type="caution">
    <text evidence="2">The sequence shown here is derived from an EMBL/GenBank/DDBJ whole genome shotgun (WGS) entry which is preliminary data.</text>
</comment>
<dbReference type="Pfam" id="PF13450">
    <property type="entry name" value="NAD_binding_8"/>
    <property type="match status" value="1"/>
</dbReference>
<reference evidence="2 3" key="1">
    <citation type="submission" date="2019-12" db="EMBL/GenBank/DDBJ databases">
        <authorList>
            <person name="Li M."/>
        </authorList>
    </citation>
    <scope>NUCLEOTIDE SEQUENCE [LARGE SCALE GENOMIC DNA]</scope>
    <source>
        <strain evidence="2 3">GBMRC 2024</strain>
    </source>
</reference>
<feature type="domain" description="Amine oxidase" evidence="1">
    <location>
        <begin position="624"/>
        <end position="663"/>
    </location>
</feature>
<name>A0A6L7G5E7_9RHOB</name>
<dbReference type="EMBL" id="WUMU01000014">
    <property type="protein sequence ID" value="MXN18580.1"/>
    <property type="molecule type" value="Genomic_DNA"/>
</dbReference>
<keyword evidence="3" id="KW-1185">Reference proteome</keyword>
<dbReference type="SUPFAM" id="SSF51905">
    <property type="entry name" value="FAD/NAD(P)-binding domain"/>
    <property type="match status" value="1"/>
</dbReference>
<evidence type="ECO:0000313" key="2">
    <source>
        <dbReference type="EMBL" id="MXN18580.1"/>
    </source>
</evidence>
<dbReference type="InterPro" id="IPR023375">
    <property type="entry name" value="ADC_dom_sf"/>
</dbReference>
<evidence type="ECO:0000313" key="3">
    <source>
        <dbReference type="Proteomes" id="UP000477911"/>
    </source>
</evidence>
<sequence>MTKKIAVIGGGVGAMTAVWGLLQDPDWKEKYEITVYQMGWRLGGKGASGRNMAEGARIEEHGLHVWAGFYENAFRNMRACYAELTEMGLRDPEAPLGTFEAAFKPLDHLFLAEKVGEEWRPWLIDLPTNDKLPGTGNEVPAPWVLFLRALKALQKLIETGTFGKAQSAESAEAARRLSPLKAAHLRLLTLARTMPMDPRAHKASVNALLGSLIRGLQSRVHKLETPENLENDATRRALYLLDLGLACARGLVESRVFLRGYDILDQWEFTDWLRGNGASEAVLDSVLMRGCYDFVFGFHAGDIHDRNAGAGTAIRAMGRLTLTYCGAIFWKMQAGMGDTIFGPYYQVMRAKGVKFEFFSAATALRIGPANTGIGKIEMVRQARLAGDSYDPFVTVRGLPCWPSEPLWDQLENGEELRASGINFEHEAPTGQPFTLERGRDFDTLILGASMGSLPYLTKDLAKASPRWKRMLDEVQTVGTHAAQFWMTETADALGWRDVVQTSNPPEAIPNGPLRTVITGFAEPLDTWADMSHLLDREDWPNPGPASIAYFCAPAPDGETLPEFRADLAQWTETELPKLWPNLPDVADPFYPPGRGLAGQYARVNMEGSERYVLSTAGSVFHRLAPDESGFDNLYLAGDWTRCGLNAGCVEAATMSGLAAANAISGQNLPINGGADISSNSTIASTAKYQSLSATAAGWPLDGFYAKGKMTGWFMFYAMPRAEVEALLPPGLHLGASDLVEPGYHPVGLSFCHYEHVRGSFVPGFMAMKPYGEATFAIPGLRSDETGQADLLYPRRLYVNNPSAIAAGKLFYAMNKKPATIQQDAATFVATDPSGLSLEAQFQERDETVFAPDHPAFGAITQLLGTAFVTRTPLGQQLFNAFNLELSNCWIAPASGQVRVRDPDPLGFPAYEGAVPALGPKAPRGLPGAFRIWSSWSMTNPLDSRRVAKAAEAEAWLRETY</sequence>
<dbReference type="InterPro" id="IPR002937">
    <property type="entry name" value="Amino_oxidase"/>
</dbReference>
<evidence type="ECO:0000259" key="1">
    <source>
        <dbReference type="Pfam" id="PF01593"/>
    </source>
</evidence>
<dbReference type="AlphaFoldDB" id="A0A6L7G5E7"/>
<dbReference type="Pfam" id="PF01593">
    <property type="entry name" value="Amino_oxidase"/>
    <property type="match status" value="1"/>
</dbReference>
<protein>
    <submittedName>
        <fullName evidence="2">NAD(P)-binding protein</fullName>
    </submittedName>
</protein>
<dbReference type="Gene3D" id="2.40.400.10">
    <property type="entry name" value="Acetoacetate decarboxylase-like"/>
    <property type="match status" value="1"/>
</dbReference>
<accession>A0A6L7G5E7</accession>
<dbReference type="SUPFAM" id="SSF160104">
    <property type="entry name" value="Acetoacetate decarboxylase-like"/>
    <property type="match status" value="1"/>
</dbReference>
<proteinExistence type="predicted"/>
<dbReference type="Proteomes" id="UP000477911">
    <property type="component" value="Unassembled WGS sequence"/>
</dbReference>
<organism evidence="2 3">
    <name type="scientific">Pseudooceanicola albus</name>
    <dbReference type="NCBI Taxonomy" id="2692189"/>
    <lineage>
        <taxon>Bacteria</taxon>
        <taxon>Pseudomonadati</taxon>
        <taxon>Pseudomonadota</taxon>
        <taxon>Alphaproteobacteria</taxon>
        <taxon>Rhodobacterales</taxon>
        <taxon>Paracoccaceae</taxon>
        <taxon>Pseudooceanicola</taxon>
    </lineage>
</organism>
<dbReference type="InterPro" id="IPR036188">
    <property type="entry name" value="FAD/NAD-bd_sf"/>
</dbReference>
<dbReference type="RefSeq" id="WP_160894714.1">
    <property type="nucleotide sequence ID" value="NZ_WUMU01000014.1"/>
</dbReference>